<dbReference type="AlphaFoldDB" id="D4DVN7"/>
<feature type="domain" description="Type IV methyl-directed restriction enzyme EcoKMcrB subunit DNA-binding" evidence="1">
    <location>
        <begin position="20"/>
        <end position="112"/>
    </location>
</feature>
<evidence type="ECO:0000313" key="3">
    <source>
        <dbReference type="Proteomes" id="UP000005536"/>
    </source>
</evidence>
<dbReference type="Proteomes" id="UP000005536">
    <property type="component" value="Unassembled WGS sequence"/>
</dbReference>
<dbReference type="InterPro" id="IPR021961">
    <property type="entry name" value="McrB_DNA-bd"/>
</dbReference>
<sequence length="112" mass="12944">MEAIYIKGEKMANLHSYLKKVLKEYGSQRNEPFEDNKLAKFIRENAEVAIPKNLFPREEYKIHSSCGQGKRAEIPWIAVFYKDLSESAQKGYYIVYLFRANGTGVYLSLNQG</sequence>
<protein>
    <recommendedName>
        <fullName evidence="1">Type IV methyl-directed restriction enzyme EcoKMcrB subunit DNA-binding domain-containing protein</fullName>
    </recommendedName>
</protein>
<comment type="caution">
    <text evidence="2">The sequence shown here is derived from an EMBL/GenBank/DDBJ whole genome shotgun (WGS) entry which is preliminary data.</text>
</comment>
<gene>
    <name evidence="2" type="ORF">NEIELOOT_03159</name>
</gene>
<accession>D4DVN7</accession>
<organism evidence="2 3">
    <name type="scientific">Neisseria elongata subsp. glycolytica ATCC 29315</name>
    <dbReference type="NCBI Taxonomy" id="546263"/>
    <lineage>
        <taxon>Bacteria</taxon>
        <taxon>Pseudomonadati</taxon>
        <taxon>Pseudomonadota</taxon>
        <taxon>Betaproteobacteria</taxon>
        <taxon>Neisseriales</taxon>
        <taxon>Neisseriaceae</taxon>
        <taxon>Neisseria</taxon>
    </lineage>
</organism>
<dbReference type="Gene3D" id="3.30.920.90">
    <property type="match status" value="1"/>
</dbReference>
<evidence type="ECO:0000313" key="2">
    <source>
        <dbReference type="EMBL" id="EFE48100.1"/>
    </source>
</evidence>
<proteinExistence type="predicted"/>
<dbReference type="STRING" id="546263.NELON_08450"/>
<dbReference type="Pfam" id="PF12102">
    <property type="entry name" value="MrcB_N"/>
    <property type="match status" value="1"/>
</dbReference>
<dbReference type="EMBL" id="ADBF01000263">
    <property type="protein sequence ID" value="EFE48100.1"/>
    <property type="molecule type" value="Genomic_DNA"/>
</dbReference>
<name>D4DVN7_NEIEG</name>
<evidence type="ECO:0000259" key="1">
    <source>
        <dbReference type="Pfam" id="PF12102"/>
    </source>
</evidence>
<reference evidence="2 3" key="1">
    <citation type="submission" date="2010-02" db="EMBL/GenBank/DDBJ databases">
        <authorList>
            <person name="Weinstock G."/>
            <person name="Sodergren E."/>
            <person name="Clifton S."/>
            <person name="Fulton L."/>
            <person name="Fulton B."/>
            <person name="Courtney L."/>
            <person name="Fronick C."/>
            <person name="Harrison M."/>
            <person name="Strong C."/>
            <person name="Farmer C."/>
            <person name="Delahaunty K."/>
            <person name="Markovic C."/>
            <person name="Hall O."/>
            <person name="Minx P."/>
            <person name="Tomlinson C."/>
            <person name="Mitreva M."/>
            <person name="Nelson J."/>
            <person name="Hou S."/>
            <person name="Wollam A."/>
            <person name="Pepin K.H."/>
            <person name="Johnson M."/>
            <person name="Bhonagiri V."/>
            <person name="Zhang X."/>
            <person name="Suruliraj S."/>
            <person name="Warren W."/>
            <person name="Chinwalla A."/>
            <person name="Mardis E.R."/>
            <person name="Wilson R.K."/>
        </authorList>
    </citation>
    <scope>NUCLEOTIDE SEQUENCE [LARGE SCALE GENOMIC DNA]</scope>
    <source>
        <strain evidence="2 3">ATCC 29315</strain>
    </source>
</reference>